<gene>
    <name evidence="1" type="ORF">LD004_21420</name>
</gene>
<reference evidence="1" key="1">
    <citation type="submission" date="2023-08" db="EMBL/GenBank/DDBJ databases">
        <title>Mucin Metabolism Genes Underlie the Key Renovations of Bacteroides xylanisolvens Genomes in Captive Great Apes.</title>
        <authorList>
            <person name="Nishida A.H."/>
        </authorList>
    </citation>
    <scope>NUCLEOTIDE SEQUENCE</scope>
    <source>
        <strain evidence="1">P13.H9</strain>
    </source>
</reference>
<evidence type="ECO:0000313" key="2">
    <source>
        <dbReference type="Proteomes" id="UP001198461"/>
    </source>
</evidence>
<protein>
    <submittedName>
        <fullName evidence="1">Uncharacterized protein</fullName>
    </submittedName>
</protein>
<evidence type="ECO:0000313" key="1">
    <source>
        <dbReference type="EMBL" id="MCA4706167.1"/>
    </source>
</evidence>
<dbReference type="Proteomes" id="UP001198461">
    <property type="component" value="Unassembled WGS sequence"/>
</dbReference>
<accession>A0AAW4T6G1</accession>
<sequence length="117" mass="12623">MGIGATSLFQPNHIVGLTGLAQREREVGEAFAIGHFLAGEKEGFAEGILRGKVYASGLEVAVKLLLTVSVLGVELVQFVVAQHKGLCFFRWFEDALLAFFHGNIQQTVAHQVDQAVG</sequence>
<organism evidence="1 2">
    <name type="scientific">Bacteroides xylanisolvens</name>
    <dbReference type="NCBI Taxonomy" id="371601"/>
    <lineage>
        <taxon>Bacteria</taxon>
        <taxon>Pseudomonadati</taxon>
        <taxon>Bacteroidota</taxon>
        <taxon>Bacteroidia</taxon>
        <taxon>Bacteroidales</taxon>
        <taxon>Bacteroidaceae</taxon>
        <taxon>Bacteroides</taxon>
    </lineage>
</organism>
<dbReference type="AlphaFoldDB" id="A0AAW4T6G1"/>
<name>A0AAW4T6G1_9BACE</name>
<comment type="caution">
    <text evidence="1">The sequence shown here is derived from an EMBL/GenBank/DDBJ whole genome shotgun (WGS) entry which is preliminary data.</text>
</comment>
<dbReference type="EMBL" id="JAIWYE010000037">
    <property type="protein sequence ID" value="MCA4706167.1"/>
    <property type="molecule type" value="Genomic_DNA"/>
</dbReference>
<proteinExistence type="predicted"/>